<organism evidence="1 2">
    <name type="scientific">Chrysodeixis includens</name>
    <name type="common">Soybean looper</name>
    <name type="synonym">Pseudoplusia includens</name>
    <dbReference type="NCBI Taxonomy" id="689277"/>
    <lineage>
        <taxon>Eukaryota</taxon>
        <taxon>Metazoa</taxon>
        <taxon>Ecdysozoa</taxon>
        <taxon>Arthropoda</taxon>
        <taxon>Hexapoda</taxon>
        <taxon>Insecta</taxon>
        <taxon>Pterygota</taxon>
        <taxon>Neoptera</taxon>
        <taxon>Endopterygota</taxon>
        <taxon>Lepidoptera</taxon>
        <taxon>Glossata</taxon>
        <taxon>Ditrysia</taxon>
        <taxon>Noctuoidea</taxon>
        <taxon>Noctuidae</taxon>
        <taxon>Plusiinae</taxon>
        <taxon>Chrysodeixis</taxon>
    </lineage>
</organism>
<dbReference type="EMBL" id="LR824028">
    <property type="protein sequence ID" value="CAH0598316.1"/>
    <property type="molecule type" value="Genomic_DNA"/>
</dbReference>
<keyword evidence="2" id="KW-1185">Reference proteome</keyword>
<proteinExistence type="predicted"/>
<dbReference type="OrthoDB" id="6617263at2759"/>
<reference evidence="1" key="1">
    <citation type="submission" date="2021-12" db="EMBL/GenBank/DDBJ databases">
        <authorList>
            <person name="King R."/>
        </authorList>
    </citation>
    <scope>NUCLEOTIDE SEQUENCE</scope>
</reference>
<dbReference type="AlphaFoldDB" id="A0A9P0BW26"/>
<dbReference type="Proteomes" id="UP001154114">
    <property type="component" value="Chromosome 25"/>
</dbReference>
<sequence length="1185" mass="139880">MLIKLTGNSLGERQRELNAKVNEAASNRVSFDDIKDDKESSDIEVLFKIDLASKYKNIDYIIDILKSGDSLYISRALKCSWMYEDEFKDTINVDYLQNNVIPAMSSRMKRKLLFTISTYVRDENRAAEFYKYCRTKKLDNIALKFLNFTNDNFKLEIIADKSNLHLITSLQGLNRQSFIRNSFKVAEAFVALFYIYNRVPVFRDISYLYTVSEEQYLDMLEQSVHVQVQVYSEKARLGARISKHIMKKHRARVLKQPQLYVSILNQSVMASNSTTENAKTYIKALIPEKVENFWSQNFCNTYKFIIEILKDEKFKYIKNLFNSLYPDEQFEMRSNFYYEQCYYLMTDEEKQQWALKQIESGNEILGTDKEYVWYKFVSFDRSFKEIIKYVNKTTDQNQRAHILSILLESAEIQKANPTIWLRHVEKILKYYYERHNNEAKYVKEKFLDKLLYSFDVYKFDIGCWTQLDKLFHSLDVYDKNQQFNGKTEYKMIALVYCIINKLEVHEALINEIKTSLYFYTLKLNTDKLSEDQQQMVYDFLFDVYMSEIRKHENVDYNDEVKYELRRYIHFILDLLYQYKKTKEDVPDLVTKFINLDLSEYEYHSLYRTDDQPRNLLRDLKKDAKLVVDDLPSIKTKIVLYNLSQLLSVLKTYFSDDIAKDFLDVFVDLLKDKELYCRNVNAATYGIFQLADNKFKTEFMKEYAPEVAKIDHVNADKNKLLIQQAICALSCYSRPPVALEDMLKYIKGDYVRFCLPTFQSYLASLPLPQCIEFVRALLDTPVSVQKHGIRLAFECFSVENLNSLVLNVWKETKNVSLRMVIYKALYSKVQQEISENTQDELFNTLSSITSTVNENDDKELFALLEARQFPTRLLSEYIRIVWKVVCQLPVKQLNLVYMHNVLTSIENNFNLLSSDITEGIINDFVVSLFNEEGAKKSNHSERDSIINTKWKLTVKYILHVEDHDLEKKSNLTQNLIKRLLESEQALKDKCFDFINSLEESSYYVDIKYFNNIDVIMKSIKKQLEVLISFEENYVSVWDLELGLATRKVIAQTKWEEAGDIKSQMKLVAKNFAEKLGNVIKNYIENGIYFASLFSDITSMIRIKIGKLMHKFNVHVKNDEITIPICLELIEIDKPEIYLLVINLLPGYYRPEYNGDFGVILDKIKKVDNKEIRLNLFRKFNLFRDNK</sequence>
<accession>A0A9P0BW26</accession>
<protein>
    <submittedName>
        <fullName evidence="1">Uncharacterized protein</fullName>
    </submittedName>
</protein>
<name>A0A9P0BW26_CHRIL</name>
<gene>
    <name evidence="1" type="ORF">CINC_LOCUS8147</name>
</gene>
<evidence type="ECO:0000313" key="2">
    <source>
        <dbReference type="Proteomes" id="UP001154114"/>
    </source>
</evidence>
<evidence type="ECO:0000313" key="1">
    <source>
        <dbReference type="EMBL" id="CAH0598316.1"/>
    </source>
</evidence>